<organism evidence="3 4">
    <name type="scientific">Geodia barretti</name>
    <name type="common">Barrett's horny sponge</name>
    <dbReference type="NCBI Taxonomy" id="519541"/>
    <lineage>
        <taxon>Eukaryota</taxon>
        <taxon>Metazoa</taxon>
        <taxon>Porifera</taxon>
        <taxon>Demospongiae</taxon>
        <taxon>Heteroscleromorpha</taxon>
        <taxon>Tetractinellida</taxon>
        <taxon>Astrophorina</taxon>
        <taxon>Geodiidae</taxon>
        <taxon>Geodia</taxon>
    </lineage>
</organism>
<accession>A0AA35WYP6</accession>
<name>A0AA35WYP6_GEOBA</name>
<reference evidence="3" key="1">
    <citation type="submission" date="2023-03" db="EMBL/GenBank/DDBJ databases">
        <authorList>
            <person name="Steffen K."/>
            <person name="Cardenas P."/>
        </authorList>
    </citation>
    <scope>NUCLEOTIDE SEQUENCE</scope>
</reference>
<feature type="region of interest" description="Disordered" evidence="1">
    <location>
        <begin position="70"/>
        <end position="96"/>
    </location>
</feature>
<evidence type="ECO:0000313" key="3">
    <source>
        <dbReference type="EMBL" id="CAI8037779.1"/>
    </source>
</evidence>
<sequence length="492" mass="49978">MDSENDEEEVVPYKTKYRQLKSRLKYLIYEHECFENDIQKAQMKLLELSSDKNFLLDQLMRYEAVVLSGGEETDYSSGEETPSHPPPLPPPPEKTEIGVKSEAVDQSASLSSSSSACAAASTTKSAAATVGGGGGGGGVVRNTATVIHNTTSDSTTTTSATKTASTLTVKSGGVQKATKAASTKVSAMAAAKITKAVARARQGPQQHSPTTIIVSTSPLIVSLPIGTASGGGGWGKLLQQATPLATPLIKHTPQIMSLSSGVSAQSTTAAILASIPAPAKPPRPKPLLVPSTATRPSGKGTPPVGVVKWAGSHHQGASSSSSSTSSSDSEDSASESSTSGSSRDDEDEEGSAMDTGGPVPIVHSVPVPAGAPQLLRPKAILSPVKAPPPKLISMSEHPTGGVGGGPTSSPLSSTPPVGGARRFLWSSRAGEAMPSLGFVSIAPLASPTSLSKPYSGSAFQLVASPPGSAPLARPPSLQDLSGVEPGNPRPPP</sequence>
<dbReference type="AlphaFoldDB" id="A0AA35WYP6"/>
<dbReference type="InterPro" id="IPR026678">
    <property type="entry name" value="INO80E"/>
</dbReference>
<dbReference type="PANTHER" id="PTHR21812:SF1">
    <property type="entry name" value="INO80 COMPLEX SUBUNIT E"/>
    <property type="match status" value="1"/>
</dbReference>
<proteinExistence type="predicted"/>
<feature type="compositionally biased region" description="Pro residues" evidence="1">
    <location>
        <begin position="278"/>
        <end position="287"/>
    </location>
</feature>
<dbReference type="InterPro" id="IPR056515">
    <property type="entry name" value="INO80E_N"/>
</dbReference>
<feature type="region of interest" description="Disordered" evidence="1">
    <location>
        <begin position="275"/>
        <end position="368"/>
    </location>
</feature>
<comment type="caution">
    <text evidence="3">The sequence shown here is derived from an EMBL/GenBank/DDBJ whole genome shotgun (WGS) entry which is preliminary data.</text>
</comment>
<dbReference type="GO" id="GO:0031011">
    <property type="term" value="C:Ino80 complex"/>
    <property type="evidence" value="ECO:0007669"/>
    <property type="project" value="InterPro"/>
</dbReference>
<feature type="compositionally biased region" description="Low complexity" evidence="1">
    <location>
        <begin position="407"/>
        <end position="419"/>
    </location>
</feature>
<evidence type="ECO:0000259" key="2">
    <source>
        <dbReference type="Pfam" id="PF24237"/>
    </source>
</evidence>
<feature type="compositionally biased region" description="Pro residues" evidence="1">
    <location>
        <begin position="83"/>
        <end position="92"/>
    </location>
</feature>
<keyword evidence="4" id="KW-1185">Reference proteome</keyword>
<evidence type="ECO:0000313" key="4">
    <source>
        <dbReference type="Proteomes" id="UP001174909"/>
    </source>
</evidence>
<feature type="compositionally biased region" description="Polar residues" evidence="1">
    <location>
        <begin position="449"/>
        <end position="458"/>
    </location>
</feature>
<dbReference type="Pfam" id="PF24237">
    <property type="entry name" value="INO80E"/>
    <property type="match status" value="1"/>
</dbReference>
<dbReference type="GO" id="GO:0006338">
    <property type="term" value="P:chromatin remodeling"/>
    <property type="evidence" value="ECO:0007669"/>
    <property type="project" value="InterPro"/>
</dbReference>
<feature type="region of interest" description="Disordered" evidence="1">
    <location>
        <begin position="449"/>
        <end position="492"/>
    </location>
</feature>
<evidence type="ECO:0000256" key="1">
    <source>
        <dbReference type="SAM" id="MobiDB-lite"/>
    </source>
</evidence>
<feature type="domain" description="INO80 complex subunit E N-terminal" evidence="2">
    <location>
        <begin position="13"/>
        <end position="59"/>
    </location>
</feature>
<dbReference type="Proteomes" id="UP001174909">
    <property type="component" value="Unassembled WGS sequence"/>
</dbReference>
<dbReference type="PANTHER" id="PTHR21812">
    <property type="entry name" value="INO80 COMPLEX SUBUNIT E"/>
    <property type="match status" value="1"/>
</dbReference>
<gene>
    <name evidence="3" type="ORF">GBAR_LOCUS21123</name>
</gene>
<feature type="region of interest" description="Disordered" evidence="1">
    <location>
        <begin position="380"/>
        <end position="422"/>
    </location>
</feature>
<protein>
    <submittedName>
        <fullName evidence="3">INO80 complex subunit E</fullName>
    </submittedName>
</protein>
<dbReference type="EMBL" id="CASHTH010002959">
    <property type="protein sequence ID" value="CAI8037779.1"/>
    <property type="molecule type" value="Genomic_DNA"/>
</dbReference>
<feature type="compositionally biased region" description="Low complexity" evidence="1">
    <location>
        <begin position="317"/>
        <end position="327"/>
    </location>
</feature>